<accession>A0AAV5D0Q5</accession>
<protein>
    <submittedName>
        <fullName evidence="1">Uncharacterized protein</fullName>
    </submittedName>
</protein>
<reference evidence="1" key="2">
    <citation type="submission" date="2021-12" db="EMBL/GenBank/DDBJ databases">
        <title>Resequencing data analysis of finger millet.</title>
        <authorList>
            <person name="Hatakeyama M."/>
            <person name="Aluri S."/>
            <person name="Balachadran M.T."/>
            <person name="Sivarajan S.R."/>
            <person name="Poveda L."/>
            <person name="Shimizu-Inatsugi R."/>
            <person name="Schlapbach R."/>
            <person name="Sreeman S.M."/>
            <person name="Shimizu K.K."/>
        </authorList>
    </citation>
    <scope>NUCLEOTIDE SEQUENCE</scope>
</reference>
<name>A0AAV5D0Q5_ELECO</name>
<dbReference type="EMBL" id="BQKI01000010">
    <property type="protein sequence ID" value="GJN03844.1"/>
    <property type="molecule type" value="Genomic_DNA"/>
</dbReference>
<proteinExistence type="predicted"/>
<organism evidence="1 2">
    <name type="scientific">Eleusine coracana subsp. coracana</name>
    <dbReference type="NCBI Taxonomy" id="191504"/>
    <lineage>
        <taxon>Eukaryota</taxon>
        <taxon>Viridiplantae</taxon>
        <taxon>Streptophyta</taxon>
        <taxon>Embryophyta</taxon>
        <taxon>Tracheophyta</taxon>
        <taxon>Spermatophyta</taxon>
        <taxon>Magnoliopsida</taxon>
        <taxon>Liliopsida</taxon>
        <taxon>Poales</taxon>
        <taxon>Poaceae</taxon>
        <taxon>PACMAD clade</taxon>
        <taxon>Chloridoideae</taxon>
        <taxon>Cynodonteae</taxon>
        <taxon>Eleusininae</taxon>
        <taxon>Eleusine</taxon>
    </lineage>
</organism>
<dbReference type="Proteomes" id="UP001054889">
    <property type="component" value="Unassembled WGS sequence"/>
</dbReference>
<gene>
    <name evidence="1" type="primary">ga21330</name>
    <name evidence="1" type="ORF">PR202_ga21330</name>
</gene>
<sequence>MRTGLPKQTRKGLDSLFLLTGWQIWKARNDKVFNNNDATPMTIVESIKAEVKLWMAAGAKALGSLVSRE</sequence>
<keyword evidence="2" id="KW-1185">Reference proteome</keyword>
<dbReference type="AlphaFoldDB" id="A0AAV5D0Q5"/>
<comment type="caution">
    <text evidence="1">The sequence shown here is derived from an EMBL/GenBank/DDBJ whole genome shotgun (WGS) entry which is preliminary data.</text>
</comment>
<evidence type="ECO:0000313" key="1">
    <source>
        <dbReference type="EMBL" id="GJN03844.1"/>
    </source>
</evidence>
<reference evidence="1" key="1">
    <citation type="journal article" date="2018" name="DNA Res.">
        <title>Multiple hybrid de novo genome assembly of finger millet, an orphan allotetraploid crop.</title>
        <authorList>
            <person name="Hatakeyama M."/>
            <person name="Aluri S."/>
            <person name="Balachadran M.T."/>
            <person name="Sivarajan S.R."/>
            <person name="Patrignani A."/>
            <person name="Gruter S."/>
            <person name="Poveda L."/>
            <person name="Shimizu-Inatsugi R."/>
            <person name="Baeten J."/>
            <person name="Francoijs K.J."/>
            <person name="Nataraja K.N."/>
            <person name="Reddy Y.A.N."/>
            <person name="Phadnis S."/>
            <person name="Ravikumar R.L."/>
            <person name="Schlapbach R."/>
            <person name="Sreeman S.M."/>
            <person name="Shimizu K.K."/>
        </authorList>
    </citation>
    <scope>NUCLEOTIDE SEQUENCE</scope>
</reference>
<evidence type="ECO:0000313" key="2">
    <source>
        <dbReference type="Proteomes" id="UP001054889"/>
    </source>
</evidence>